<proteinExistence type="predicted"/>
<keyword evidence="1" id="KW-1133">Transmembrane helix</keyword>
<dbReference type="AlphaFoldDB" id="A0A5C5YTE6"/>
<dbReference type="Gene3D" id="3.30.700.10">
    <property type="entry name" value="Glycoprotein, Type 4 Pilin"/>
    <property type="match status" value="1"/>
</dbReference>
<accession>A0A5C5YTE6</accession>
<keyword evidence="1" id="KW-0472">Membrane</keyword>
<dbReference type="PANTHER" id="PTHR30093">
    <property type="entry name" value="GENERAL SECRETION PATHWAY PROTEIN G"/>
    <property type="match status" value="1"/>
</dbReference>
<dbReference type="Pfam" id="PF07596">
    <property type="entry name" value="SBP_bac_10"/>
    <property type="match status" value="1"/>
</dbReference>
<dbReference type="InterPro" id="IPR011453">
    <property type="entry name" value="DUF1559"/>
</dbReference>
<sequence>MSLANQARRKGFTLVELLVVIAIIGTLVALLLPAVQSARESARRNTCLNNMKQLQLALQQYDTSLRKLPGYINSIEDVTSQKDGNGQYEKARRASWVVMTFPYIEQTALYDQWSKNWPNTTPVQLGAQNFASIEGLICPSDPPEDPLAPSLSYVANAGQSFVDTTRSSGIPTENVANGVFFDLSKNLNVEGQSDSREAQPASQCSMDYVSANDGTSKTLMLSENIHALFWSYAPYGTYPDASNADVADGKHHFGFTWHNRISDDTDTADIDETKTTRINGAADLLPPSVMVSSQSGAPGSETAFTPYYGYPNSAHPSGVNAAFCDGHIIFLTENIDPQIYAQLMTSNYKRSSYVNQASNIADRKLPQPSDSDY</sequence>
<dbReference type="InterPro" id="IPR045584">
    <property type="entry name" value="Pilin-like"/>
</dbReference>
<evidence type="ECO:0000313" key="4">
    <source>
        <dbReference type="Proteomes" id="UP000318478"/>
    </source>
</evidence>
<protein>
    <submittedName>
        <fullName evidence="3">Type II secretion system protein G</fullName>
    </submittedName>
</protein>
<feature type="transmembrane region" description="Helical" evidence="1">
    <location>
        <begin position="12"/>
        <end position="35"/>
    </location>
</feature>
<dbReference type="SUPFAM" id="SSF54523">
    <property type="entry name" value="Pili subunits"/>
    <property type="match status" value="1"/>
</dbReference>
<organism evidence="3 4">
    <name type="scientific">Posidoniimonas polymericola</name>
    <dbReference type="NCBI Taxonomy" id="2528002"/>
    <lineage>
        <taxon>Bacteria</taxon>
        <taxon>Pseudomonadati</taxon>
        <taxon>Planctomycetota</taxon>
        <taxon>Planctomycetia</taxon>
        <taxon>Pirellulales</taxon>
        <taxon>Lacipirellulaceae</taxon>
        <taxon>Posidoniimonas</taxon>
    </lineage>
</organism>
<dbReference type="Proteomes" id="UP000318478">
    <property type="component" value="Unassembled WGS sequence"/>
</dbReference>
<dbReference type="OrthoDB" id="269098at2"/>
<gene>
    <name evidence="3" type="primary">pulG_1</name>
    <name evidence="3" type="ORF">Pla123a_10630</name>
</gene>
<evidence type="ECO:0000256" key="1">
    <source>
        <dbReference type="SAM" id="Phobius"/>
    </source>
</evidence>
<dbReference type="PROSITE" id="PS00409">
    <property type="entry name" value="PROKAR_NTER_METHYL"/>
    <property type="match status" value="1"/>
</dbReference>
<dbReference type="PANTHER" id="PTHR30093:SF2">
    <property type="entry name" value="TYPE II SECRETION SYSTEM PROTEIN H"/>
    <property type="match status" value="1"/>
</dbReference>
<reference evidence="3 4" key="1">
    <citation type="submission" date="2019-02" db="EMBL/GenBank/DDBJ databases">
        <title>Deep-cultivation of Planctomycetes and their phenomic and genomic characterization uncovers novel biology.</title>
        <authorList>
            <person name="Wiegand S."/>
            <person name="Jogler M."/>
            <person name="Boedeker C."/>
            <person name="Pinto D."/>
            <person name="Vollmers J."/>
            <person name="Rivas-Marin E."/>
            <person name="Kohn T."/>
            <person name="Peeters S.H."/>
            <person name="Heuer A."/>
            <person name="Rast P."/>
            <person name="Oberbeckmann S."/>
            <person name="Bunk B."/>
            <person name="Jeske O."/>
            <person name="Meyerdierks A."/>
            <person name="Storesund J.E."/>
            <person name="Kallscheuer N."/>
            <person name="Luecker S."/>
            <person name="Lage O.M."/>
            <person name="Pohl T."/>
            <person name="Merkel B.J."/>
            <person name="Hornburger P."/>
            <person name="Mueller R.-W."/>
            <person name="Bruemmer F."/>
            <person name="Labrenz M."/>
            <person name="Spormann A.M."/>
            <person name="Op Den Camp H."/>
            <person name="Overmann J."/>
            <person name="Amann R."/>
            <person name="Jetten M.S.M."/>
            <person name="Mascher T."/>
            <person name="Medema M.H."/>
            <person name="Devos D.P."/>
            <person name="Kaster A.-K."/>
            <person name="Ovreas L."/>
            <person name="Rohde M."/>
            <person name="Galperin M.Y."/>
            <person name="Jogler C."/>
        </authorList>
    </citation>
    <scope>NUCLEOTIDE SEQUENCE [LARGE SCALE GENOMIC DNA]</scope>
    <source>
        <strain evidence="3 4">Pla123a</strain>
    </source>
</reference>
<keyword evidence="1" id="KW-0812">Transmembrane</keyword>
<evidence type="ECO:0000259" key="2">
    <source>
        <dbReference type="Pfam" id="PF07596"/>
    </source>
</evidence>
<dbReference type="EMBL" id="SJPO01000002">
    <property type="protein sequence ID" value="TWT78272.1"/>
    <property type="molecule type" value="Genomic_DNA"/>
</dbReference>
<dbReference type="RefSeq" id="WP_146584592.1">
    <property type="nucleotide sequence ID" value="NZ_SJPO01000002.1"/>
</dbReference>
<dbReference type="InterPro" id="IPR027558">
    <property type="entry name" value="Pre_pil_HX9DG_C"/>
</dbReference>
<dbReference type="InterPro" id="IPR012902">
    <property type="entry name" value="N_methyl_site"/>
</dbReference>
<feature type="domain" description="DUF1559" evidence="2">
    <location>
        <begin position="36"/>
        <end position="338"/>
    </location>
</feature>
<dbReference type="Pfam" id="PF07963">
    <property type="entry name" value="N_methyl"/>
    <property type="match status" value="1"/>
</dbReference>
<comment type="caution">
    <text evidence="3">The sequence shown here is derived from an EMBL/GenBank/DDBJ whole genome shotgun (WGS) entry which is preliminary data.</text>
</comment>
<dbReference type="NCBIfam" id="TIGR02532">
    <property type="entry name" value="IV_pilin_GFxxxE"/>
    <property type="match status" value="1"/>
</dbReference>
<keyword evidence="4" id="KW-1185">Reference proteome</keyword>
<dbReference type="NCBIfam" id="TIGR04294">
    <property type="entry name" value="pre_pil_HX9DG"/>
    <property type="match status" value="1"/>
</dbReference>
<evidence type="ECO:0000313" key="3">
    <source>
        <dbReference type="EMBL" id="TWT78272.1"/>
    </source>
</evidence>
<name>A0A5C5YTE6_9BACT</name>